<gene>
    <name evidence="1" type="ORF">L1987_16348</name>
</gene>
<accession>A0ACB9J8N2</accession>
<reference evidence="2" key="1">
    <citation type="journal article" date="2022" name="Mol. Ecol. Resour.">
        <title>The genomes of chicory, endive, great burdock and yacon provide insights into Asteraceae palaeo-polyploidization history and plant inulin production.</title>
        <authorList>
            <person name="Fan W."/>
            <person name="Wang S."/>
            <person name="Wang H."/>
            <person name="Wang A."/>
            <person name="Jiang F."/>
            <person name="Liu H."/>
            <person name="Zhao H."/>
            <person name="Xu D."/>
            <person name="Zhang Y."/>
        </authorList>
    </citation>
    <scope>NUCLEOTIDE SEQUENCE [LARGE SCALE GENOMIC DNA]</scope>
    <source>
        <strain evidence="2">cv. Yunnan</strain>
    </source>
</reference>
<protein>
    <submittedName>
        <fullName evidence="1">Uncharacterized protein</fullName>
    </submittedName>
</protein>
<keyword evidence="2" id="KW-1185">Reference proteome</keyword>
<proteinExistence type="predicted"/>
<comment type="caution">
    <text evidence="1">The sequence shown here is derived from an EMBL/GenBank/DDBJ whole genome shotgun (WGS) entry which is preliminary data.</text>
</comment>
<dbReference type="Proteomes" id="UP001056120">
    <property type="component" value="Linkage Group LG05"/>
</dbReference>
<dbReference type="EMBL" id="CM042022">
    <property type="protein sequence ID" value="KAI3816645.1"/>
    <property type="molecule type" value="Genomic_DNA"/>
</dbReference>
<sequence>MYIYFLLQIEDGFLIVFEDQQVECWNFRIEFIILAILPKRWKIQLSILGIDPSEGTSMEDANWGRDGSL</sequence>
<evidence type="ECO:0000313" key="2">
    <source>
        <dbReference type="Proteomes" id="UP001056120"/>
    </source>
</evidence>
<evidence type="ECO:0000313" key="1">
    <source>
        <dbReference type="EMBL" id="KAI3816645.1"/>
    </source>
</evidence>
<name>A0ACB9J8N2_9ASTR</name>
<reference evidence="1 2" key="2">
    <citation type="journal article" date="2022" name="Mol. Ecol. Resour.">
        <title>The genomes of chicory, endive, great burdock and yacon provide insights into Asteraceae paleo-polyploidization history and plant inulin production.</title>
        <authorList>
            <person name="Fan W."/>
            <person name="Wang S."/>
            <person name="Wang H."/>
            <person name="Wang A."/>
            <person name="Jiang F."/>
            <person name="Liu H."/>
            <person name="Zhao H."/>
            <person name="Xu D."/>
            <person name="Zhang Y."/>
        </authorList>
    </citation>
    <scope>NUCLEOTIDE SEQUENCE [LARGE SCALE GENOMIC DNA]</scope>
    <source>
        <strain evidence="2">cv. Yunnan</strain>
        <tissue evidence="1">Leaves</tissue>
    </source>
</reference>
<organism evidence="1 2">
    <name type="scientific">Smallanthus sonchifolius</name>
    <dbReference type="NCBI Taxonomy" id="185202"/>
    <lineage>
        <taxon>Eukaryota</taxon>
        <taxon>Viridiplantae</taxon>
        <taxon>Streptophyta</taxon>
        <taxon>Embryophyta</taxon>
        <taxon>Tracheophyta</taxon>
        <taxon>Spermatophyta</taxon>
        <taxon>Magnoliopsida</taxon>
        <taxon>eudicotyledons</taxon>
        <taxon>Gunneridae</taxon>
        <taxon>Pentapetalae</taxon>
        <taxon>asterids</taxon>
        <taxon>campanulids</taxon>
        <taxon>Asterales</taxon>
        <taxon>Asteraceae</taxon>
        <taxon>Asteroideae</taxon>
        <taxon>Heliantheae alliance</taxon>
        <taxon>Millerieae</taxon>
        <taxon>Smallanthus</taxon>
    </lineage>
</organism>